<evidence type="ECO:0000313" key="8">
    <source>
        <dbReference type="EMBL" id="KAG7363973.1"/>
    </source>
</evidence>
<dbReference type="AlphaFoldDB" id="A0A9K3PY31"/>
<dbReference type="InterPro" id="IPR051681">
    <property type="entry name" value="Ser/Thr_Kinases-Pseudokinases"/>
</dbReference>
<feature type="region of interest" description="Disordered" evidence="5">
    <location>
        <begin position="32"/>
        <end position="84"/>
    </location>
</feature>
<name>A0A9K3PY31_9STRA</name>
<dbReference type="Pfam" id="PF07714">
    <property type="entry name" value="PK_Tyr_Ser-Thr"/>
    <property type="match status" value="1"/>
</dbReference>
<feature type="region of interest" description="Disordered" evidence="5">
    <location>
        <begin position="559"/>
        <end position="581"/>
    </location>
</feature>
<dbReference type="InterPro" id="IPR002912">
    <property type="entry name" value="ACT_dom"/>
</dbReference>
<proteinExistence type="predicted"/>
<dbReference type="SMART" id="SM00220">
    <property type="entry name" value="S_TKc"/>
    <property type="match status" value="1"/>
</dbReference>
<keyword evidence="4" id="KW-0067">ATP-binding</keyword>
<feature type="domain" description="ACT" evidence="7">
    <location>
        <begin position="359"/>
        <end position="438"/>
    </location>
</feature>
<dbReference type="PANTHER" id="PTHR44329">
    <property type="entry name" value="SERINE/THREONINE-PROTEIN KINASE TNNI3K-RELATED"/>
    <property type="match status" value="1"/>
</dbReference>
<keyword evidence="3 8" id="KW-0418">Kinase</keyword>
<evidence type="ECO:0000256" key="3">
    <source>
        <dbReference type="ARBA" id="ARBA00022777"/>
    </source>
</evidence>
<dbReference type="PROSITE" id="PS50011">
    <property type="entry name" value="PROTEIN_KINASE_DOM"/>
    <property type="match status" value="1"/>
</dbReference>
<feature type="region of interest" description="Disordered" evidence="5">
    <location>
        <begin position="427"/>
        <end position="471"/>
    </location>
</feature>
<reference evidence="8" key="2">
    <citation type="submission" date="2021-04" db="EMBL/GenBank/DDBJ databases">
        <authorList>
            <person name="Podell S."/>
        </authorList>
    </citation>
    <scope>NUCLEOTIDE SEQUENCE</scope>
    <source>
        <strain evidence="8">Hildebrandi</strain>
    </source>
</reference>
<evidence type="ECO:0000313" key="9">
    <source>
        <dbReference type="Proteomes" id="UP000693970"/>
    </source>
</evidence>
<reference evidence="8" key="1">
    <citation type="journal article" date="2021" name="Sci. Rep.">
        <title>Diploid genomic architecture of Nitzschia inconspicua, an elite biomass production diatom.</title>
        <authorList>
            <person name="Oliver A."/>
            <person name="Podell S."/>
            <person name="Pinowska A."/>
            <person name="Traller J.C."/>
            <person name="Smith S.R."/>
            <person name="McClure R."/>
            <person name="Beliaev A."/>
            <person name="Bohutskyi P."/>
            <person name="Hill E.A."/>
            <person name="Rabines A."/>
            <person name="Zheng H."/>
            <person name="Allen L.Z."/>
            <person name="Kuo A."/>
            <person name="Grigoriev I.V."/>
            <person name="Allen A.E."/>
            <person name="Hazlebeck D."/>
            <person name="Allen E.E."/>
        </authorList>
    </citation>
    <scope>NUCLEOTIDE SEQUENCE</scope>
    <source>
        <strain evidence="8">Hildebrandi</strain>
    </source>
</reference>
<dbReference type="PROSITE" id="PS51671">
    <property type="entry name" value="ACT"/>
    <property type="match status" value="1"/>
</dbReference>
<keyword evidence="2" id="KW-0547">Nucleotide-binding</keyword>
<keyword evidence="1" id="KW-0808">Transferase</keyword>
<dbReference type="PANTHER" id="PTHR44329:SF288">
    <property type="entry name" value="MITOGEN-ACTIVATED PROTEIN KINASE KINASE KINASE 20"/>
    <property type="match status" value="1"/>
</dbReference>
<feature type="compositionally biased region" description="Basic and acidic residues" evidence="5">
    <location>
        <begin position="70"/>
        <end position="84"/>
    </location>
</feature>
<dbReference type="Proteomes" id="UP000693970">
    <property type="component" value="Unassembled WGS sequence"/>
</dbReference>
<organism evidence="8 9">
    <name type="scientific">Nitzschia inconspicua</name>
    <dbReference type="NCBI Taxonomy" id="303405"/>
    <lineage>
        <taxon>Eukaryota</taxon>
        <taxon>Sar</taxon>
        <taxon>Stramenopiles</taxon>
        <taxon>Ochrophyta</taxon>
        <taxon>Bacillariophyta</taxon>
        <taxon>Bacillariophyceae</taxon>
        <taxon>Bacillariophycidae</taxon>
        <taxon>Bacillariales</taxon>
        <taxon>Bacillariaceae</taxon>
        <taxon>Nitzschia</taxon>
    </lineage>
</organism>
<evidence type="ECO:0000256" key="2">
    <source>
        <dbReference type="ARBA" id="ARBA00022741"/>
    </source>
</evidence>
<keyword evidence="9" id="KW-1185">Reference proteome</keyword>
<dbReference type="InterPro" id="IPR001245">
    <property type="entry name" value="Ser-Thr/Tyr_kinase_cat_dom"/>
</dbReference>
<dbReference type="CDD" id="cd13999">
    <property type="entry name" value="STKc_MAP3K-like"/>
    <property type="match status" value="1"/>
</dbReference>
<dbReference type="OrthoDB" id="4062651at2759"/>
<comment type="caution">
    <text evidence="8">The sequence shown here is derived from an EMBL/GenBank/DDBJ whole genome shotgun (WGS) entry which is preliminary data.</text>
</comment>
<dbReference type="GO" id="GO:0005524">
    <property type="term" value="F:ATP binding"/>
    <property type="evidence" value="ECO:0007669"/>
    <property type="project" value="UniProtKB-KW"/>
</dbReference>
<feature type="compositionally biased region" description="Basic and acidic residues" evidence="5">
    <location>
        <begin position="48"/>
        <end position="59"/>
    </location>
</feature>
<dbReference type="InterPro" id="IPR008271">
    <property type="entry name" value="Ser/Thr_kinase_AS"/>
</dbReference>
<dbReference type="GO" id="GO:0004674">
    <property type="term" value="F:protein serine/threonine kinase activity"/>
    <property type="evidence" value="ECO:0007669"/>
    <property type="project" value="TreeGrafter"/>
</dbReference>
<sequence>MNPVLPNLQKIRTTLLDFGNVEDRVVLNKKPPLESSTMVSPPTVHPAGNEKEDMHHGRIETGTMSPNANNRERDRHGHRHEERTVQRSMLSILLNEGQHQNNTRELERISFNADSNQTQPRTVTKIEPNCNETTPKSPPLEIAVSDITLVVPHMVRSAVDTMQQRRRNLETEMTERLQQVKMMDASSTTNDSMSSSGRATGKGGQVALQPDGYCSRGGQSSNEARKSRRAQHHQAIIHDLTEIATDLFLAETKLVNPSLYGVPSSNRMRLRREQVFKCVQDFISSLPSRYALGVESPSEVLIHMRLMAAVRADPGRPSVHIANLDQDTHWMSNVNRSSGSADPFKNKNKNVATNKPKRLVTICCVDEHGLLEYISKILATSGSRVLDADVMLSTDNLALDRFVVEMNGRLRLDKLTQYVGEFLETAKEKNHHQQQHQQAEETDQGDVVSAATPSFDKSDLPGPLYFRPNASPTVRRCTSSMDLIRGVPLQQALKGNCGDSRNLLSSLTRDESFLPLSRSHTLLPQLPTTTASPVTTSVQKAHNELKIESVRSFNGANESISKADFPSHRNDDNNVTFSKRLSGKRRGIDDVDLPNPVRKTESDDSSYAISIGLEKRNVPIIPFDELMLIETLGVGRVSTIYRAAWSPKRAGQDTQHPHDVRMVALKVAMVHPETQDTMNIQELHREFEIAACLQHPNISHLVGIAEDHDCFCLAYEYCEGGSLLSLVSDRRRCYEYLPIALDIVQGMAFLHAKNIIHRDLKLSNILLDRNYRAKISDFGMSVAMSGQELTAETGTYRYMAPEVIRHESYSSLADVYSFGICLWQLITREIPFATMTPIQAAFRVAQGERPHIPDSTPSPLKDIILACWEQDSRKRPSFTWIAMALYDYATSAFSPATVSAKTLQIANDMIANVDGNSTVNVDFSAPITTNAVGYYQEDFDGGDDNVGLEL</sequence>
<evidence type="ECO:0000259" key="7">
    <source>
        <dbReference type="PROSITE" id="PS51671"/>
    </source>
</evidence>
<evidence type="ECO:0000256" key="4">
    <source>
        <dbReference type="ARBA" id="ARBA00022840"/>
    </source>
</evidence>
<dbReference type="PROSITE" id="PS00108">
    <property type="entry name" value="PROTEIN_KINASE_ST"/>
    <property type="match status" value="1"/>
</dbReference>
<feature type="domain" description="Protein kinase" evidence="6">
    <location>
        <begin position="626"/>
        <end position="889"/>
    </location>
</feature>
<gene>
    <name evidence="8" type="ORF">IV203_037175</name>
</gene>
<evidence type="ECO:0000256" key="5">
    <source>
        <dbReference type="SAM" id="MobiDB-lite"/>
    </source>
</evidence>
<dbReference type="EMBL" id="JAGRRH010000009">
    <property type="protein sequence ID" value="KAG7363973.1"/>
    <property type="molecule type" value="Genomic_DNA"/>
</dbReference>
<accession>A0A9K3PY31</accession>
<protein>
    <submittedName>
        <fullName evidence="8">Protein tyrosine kinase</fullName>
    </submittedName>
</protein>
<dbReference type="InterPro" id="IPR000719">
    <property type="entry name" value="Prot_kinase_dom"/>
</dbReference>
<feature type="compositionally biased region" description="Low complexity" evidence="5">
    <location>
        <begin position="183"/>
        <end position="196"/>
    </location>
</feature>
<evidence type="ECO:0000259" key="6">
    <source>
        <dbReference type="PROSITE" id="PS50011"/>
    </source>
</evidence>
<feature type="region of interest" description="Disordered" evidence="5">
    <location>
        <begin position="183"/>
        <end position="230"/>
    </location>
</feature>
<evidence type="ECO:0000256" key="1">
    <source>
        <dbReference type="ARBA" id="ARBA00022679"/>
    </source>
</evidence>